<protein>
    <submittedName>
        <fullName evidence="2">Uncharacterized protein</fullName>
    </submittedName>
</protein>
<evidence type="ECO:0000313" key="3">
    <source>
        <dbReference type="Proteomes" id="UP000232323"/>
    </source>
</evidence>
<evidence type="ECO:0000313" key="2">
    <source>
        <dbReference type="EMBL" id="GAX82632.1"/>
    </source>
</evidence>
<dbReference type="Proteomes" id="UP000232323">
    <property type="component" value="Unassembled WGS sequence"/>
</dbReference>
<reference evidence="2 3" key="1">
    <citation type="submission" date="2017-08" db="EMBL/GenBank/DDBJ databases">
        <title>Acidophilic green algal genome provides insights into adaptation to an acidic environment.</title>
        <authorList>
            <person name="Hirooka S."/>
            <person name="Hirose Y."/>
            <person name="Kanesaki Y."/>
            <person name="Higuchi S."/>
            <person name="Fujiwara T."/>
            <person name="Onuma R."/>
            <person name="Era A."/>
            <person name="Ohbayashi R."/>
            <person name="Uzuka A."/>
            <person name="Nozaki H."/>
            <person name="Yoshikawa H."/>
            <person name="Miyagishima S.Y."/>
        </authorList>
    </citation>
    <scope>NUCLEOTIDE SEQUENCE [LARGE SCALE GENOMIC DNA]</scope>
    <source>
        <strain evidence="2 3">NIES-2499</strain>
    </source>
</reference>
<dbReference type="AlphaFoldDB" id="A0A250XI93"/>
<evidence type="ECO:0000256" key="1">
    <source>
        <dbReference type="SAM" id="MobiDB-lite"/>
    </source>
</evidence>
<sequence>MGDIDSQKNKRYKSILEQQDDRLFKRFNYQELDESWLDLGDNCEHNNDVAAVGSVQQQWQLPSQATVASDGSQQQEQQLHFQTLAADAGSGSVQQDWQLPSQTEVATVGSVLQQQWQMLSQATAVNVRPVQQHWQLPSQAVAAARGSESVHLSTSGSRLPGPPAHTLMFGSPLSPARASALISNIPKSPASRSWLKSSSPSPGGPPTYVKRCRTQGRRPNLTTDFTSANWPADCGTDLIEDSCNPGKVCRAGGQGWLVVTERIPLTDVQLPSNPSTLTSASPLHFHPHLVQQRDHEVCQQLRSFQELLNPHASLGVTRPASASLGVARPASTSLGVARPASTSLGVARHASTSLGVARHASTSLGVARPASTSLGVARPASTSLGVARPASTSLGVARPASTSLGVARPASTSLGVARHAQSWQIHQAKSLR</sequence>
<feature type="compositionally biased region" description="Low complexity" evidence="1">
    <location>
        <begin position="188"/>
        <end position="201"/>
    </location>
</feature>
<comment type="caution">
    <text evidence="2">The sequence shown here is derived from an EMBL/GenBank/DDBJ whole genome shotgun (WGS) entry which is preliminary data.</text>
</comment>
<organism evidence="2 3">
    <name type="scientific">Chlamydomonas eustigma</name>
    <dbReference type="NCBI Taxonomy" id="1157962"/>
    <lineage>
        <taxon>Eukaryota</taxon>
        <taxon>Viridiplantae</taxon>
        <taxon>Chlorophyta</taxon>
        <taxon>core chlorophytes</taxon>
        <taxon>Chlorophyceae</taxon>
        <taxon>CS clade</taxon>
        <taxon>Chlamydomonadales</taxon>
        <taxon>Chlamydomonadaceae</taxon>
        <taxon>Chlamydomonas</taxon>
    </lineage>
</organism>
<accession>A0A250XI93</accession>
<dbReference type="OrthoDB" id="1924320at2759"/>
<dbReference type="STRING" id="1157962.A0A250XI93"/>
<name>A0A250XI93_9CHLO</name>
<proteinExistence type="predicted"/>
<feature type="region of interest" description="Disordered" evidence="1">
    <location>
        <begin position="188"/>
        <end position="208"/>
    </location>
</feature>
<dbReference type="EMBL" id="BEGY01000083">
    <property type="protein sequence ID" value="GAX82632.1"/>
    <property type="molecule type" value="Genomic_DNA"/>
</dbReference>
<keyword evidence="3" id="KW-1185">Reference proteome</keyword>
<gene>
    <name evidence="2" type="ORF">CEUSTIGMA_g10058.t1</name>
</gene>